<protein>
    <submittedName>
        <fullName evidence="1">Uncharacterized protein</fullName>
    </submittedName>
</protein>
<name>A0ABM8I952_9FIRM</name>
<evidence type="ECO:0000313" key="2">
    <source>
        <dbReference type="Proteomes" id="UP001305815"/>
    </source>
</evidence>
<proteinExistence type="predicted"/>
<dbReference type="Proteomes" id="UP001305815">
    <property type="component" value="Chromosome"/>
</dbReference>
<dbReference type="RefSeq" id="WP_316266608.1">
    <property type="nucleotide sequence ID" value="NZ_AP027742.1"/>
</dbReference>
<reference evidence="2" key="1">
    <citation type="journal article" date="2023" name="Int. J. Syst. Evol. Microbiol.">
        <title>Claveliimonas bilis gen. nov., sp. nov., deoxycholic acid-producing bacteria isolated from human faeces, and reclassification of Sellimonas monacensis Zenner et al. 2021 as Claveliimonas monacensis comb. nov.</title>
        <authorList>
            <person name="Hisatomi A."/>
            <person name="Kastawa N.W.E.P.G."/>
            <person name="Song I."/>
            <person name="Ohkuma M."/>
            <person name="Fukiya S."/>
            <person name="Sakamoto M."/>
        </authorList>
    </citation>
    <scope>NUCLEOTIDE SEQUENCE [LARGE SCALE GENOMIC DNA]</scope>
    <source>
        <strain evidence="2">12BBH14</strain>
    </source>
</reference>
<accession>A0ABM8I952</accession>
<organism evidence="1 2">
    <name type="scientific">Claveliimonas bilis</name>
    <dbReference type="NCBI Taxonomy" id="3028070"/>
    <lineage>
        <taxon>Bacteria</taxon>
        <taxon>Bacillati</taxon>
        <taxon>Bacillota</taxon>
        <taxon>Clostridia</taxon>
        <taxon>Lachnospirales</taxon>
        <taxon>Lachnospiraceae</taxon>
        <taxon>Claveliimonas</taxon>
    </lineage>
</organism>
<sequence length="174" mass="19241">MPEGTKKELVGRHKRLAFMNVSDSSGASTTYTRMTGFTSMSEGKEPKEYNRQYVDEATERTDVVGYATAIDYEFDRHTNTPVHEKIATITDDELVGTDAQVDIVSVDIFTEDAEGRAIARKRTYSVIPDTTGDGTDALIYSGSFSAASEITKGYCTTTDKWQTCTFTEGEIPQE</sequence>
<evidence type="ECO:0000313" key="1">
    <source>
        <dbReference type="EMBL" id="BDZ76982.1"/>
    </source>
</evidence>
<gene>
    <name evidence="1" type="ORF">Lac1_11650</name>
</gene>
<keyword evidence="2" id="KW-1185">Reference proteome</keyword>
<dbReference type="EMBL" id="AP027742">
    <property type="protein sequence ID" value="BDZ76982.1"/>
    <property type="molecule type" value="Genomic_DNA"/>
</dbReference>